<feature type="transmembrane region" description="Helical" evidence="7">
    <location>
        <begin position="1348"/>
        <end position="1372"/>
    </location>
</feature>
<name>A0AA36N629_9DINO</name>
<gene>
    <name evidence="9" type="ORF">EVOR1521_LOCUS18630</name>
</gene>
<organism evidence="9 10">
    <name type="scientific">Effrenium voratum</name>
    <dbReference type="NCBI Taxonomy" id="2562239"/>
    <lineage>
        <taxon>Eukaryota</taxon>
        <taxon>Sar</taxon>
        <taxon>Alveolata</taxon>
        <taxon>Dinophyceae</taxon>
        <taxon>Suessiales</taxon>
        <taxon>Symbiodiniaceae</taxon>
        <taxon>Effrenium</taxon>
    </lineage>
</organism>
<evidence type="ECO:0000256" key="1">
    <source>
        <dbReference type="ARBA" id="ARBA00004167"/>
    </source>
</evidence>
<dbReference type="Pfam" id="PF00168">
    <property type="entry name" value="C2"/>
    <property type="match status" value="5"/>
</dbReference>
<dbReference type="InterPro" id="IPR037721">
    <property type="entry name" value="Ferlin"/>
</dbReference>
<evidence type="ECO:0000259" key="8">
    <source>
        <dbReference type="PROSITE" id="PS50004"/>
    </source>
</evidence>
<dbReference type="EMBL" id="CAUJNA010002668">
    <property type="protein sequence ID" value="CAJ1393859.1"/>
    <property type="molecule type" value="Genomic_DNA"/>
</dbReference>
<evidence type="ECO:0000256" key="2">
    <source>
        <dbReference type="ARBA" id="ARBA00022692"/>
    </source>
</evidence>
<evidence type="ECO:0000313" key="9">
    <source>
        <dbReference type="EMBL" id="CAJ1393859.1"/>
    </source>
</evidence>
<keyword evidence="5 7" id="KW-0472">Membrane</keyword>
<feature type="domain" description="C2" evidence="8">
    <location>
        <begin position="1"/>
        <end position="119"/>
    </location>
</feature>
<keyword evidence="3" id="KW-0677">Repeat</keyword>
<evidence type="ECO:0000256" key="6">
    <source>
        <dbReference type="SAM" id="MobiDB-lite"/>
    </source>
</evidence>
<feature type="domain" description="C2" evidence="8">
    <location>
        <begin position="955"/>
        <end position="1088"/>
    </location>
</feature>
<dbReference type="Proteomes" id="UP001178507">
    <property type="component" value="Unassembled WGS sequence"/>
</dbReference>
<proteinExistence type="predicted"/>
<sequence>MGSEYLVNVSVYAVAGLKVPGDGAGMPNPFVEVECLGEKRSTQVIMGASGCTFNNFYSFSARMSEDDFTGGDAVVAVYHKKRMIPGVGADNLGRKEEKLGQVTFSLEKVYHQDGHLVPKDWFVIVLPDDPGKGCGYVELSLGAYAPGDIVPQSLSGGADEDEAAEVQSIKTRVVKLPTKDAAKSLFQLTVQVFQAEQLPMHKGVLSTSCSPYVQVDFNGTSQRTQTQKNNNPIWNEEVQVPFSMPAWDNSVNVVVMHDGGLTGSKIELGEVTLDIDDLANGSLEPTWFYFYKAPDGKKDEEKSEFAGRLLLAAQMERTEKPILTVNPGSMANPPKVTAGVAWIDLYMVCFDSTDQPEELYVQFELPRIMESEQPLVSAPPDPEGHGFVWKKDAIRLETGANFSLPSPENCGEFIISVFAKWKKKGIKLGGGKYERHMYARVPASEVSEWEQQPQWRDMRMVINGGADVGSAGFLLSTICLGPAEAAPKREKKMAIKWKDYCFRAKIYQAVNLPAKDEEGSSDPLVALSFGPVVMRTTQIITQCINPSWNQILEENVTLPDDVSLRPDILITLLDSDEGSFEPMVQMRYKTSEEGALPTEWKKSPRWFQLEPVPGGVATQGKLLAAFELVPNRQAGEPRGMDSKTRKCRIDFFAIGARLRHDSGIDAENPILEVAWGRKEDNRAMPRKAKLMEDDMFQEYLELKLLTEVPGEKEHTDGRNSCNPQGKTEYKPVAHAAVHLSPHIPWVDPDRRAQTWQQFSFKHQDEDKGEQVDCDLEEDLICKQIGWDVDSIEESNARKLGFKECLDWYAVVNDETEAAFIKDQIAQLEGVEQHLAALQSQLLGIAKIRLRHKVPRCLQQSCTGIDRHADYAAQLEEHLEPEKPLVAIPVGTAGGGFLEATVALQAHWLIRMLFLGSEWGEPRNLGKLKFCVRVVELDKDDKPVPSAHEDMSQQEWEDHIKKIQRRFEKSKDLVVRAYVLSGDGLRPPSGSSDCNSYVWSRVDGGGAEQNPVYNLKDNLTVRKHTLHPQFNKCHAFSSVKFPDHCMMTLSLVEVVPASFGSAAKETQVIGSTEIDLEDRWFNSHYQDMVQEDEVPIESRHLQTAGSIFSKGSHIRLWLDIMYNQTQGAECPPPSAFAQERPIECLPSTDPLPFELRLAVFKVVDILSPEGISEPSVKASGKITLDDGTELYEETDTHFGCDDGTATLNWRLKFSVMIPCKQPRLTVQIWNDNMLASDEVLSEVTLDFSKDFLIARKHNHSIDFPKGSLYMYHPAFPGEVRGVIDCEAMLLPSDEVRERPAGAGRDEPNQDPYLDPNDPHLVAHRSRIANMKIIKNAKALAGGLLAGAQLLLMLKILAMAGSGIFAAIMSILMVTK</sequence>
<evidence type="ECO:0000256" key="5">
    <source>
        <dbReference type="ARBA" id="ARBA00023136"/>
    </source>
</evidence>
<evidence type="ECO:0000313" key="10">
    <source>
        <dbReference type="Proteomes" id="UP001178507"/>
    </source>
</evidence>
<feature type="domain" description="C2" evidence="8">
    <location>
        <begin position="167"/>
        <end position="288"/>
    </location>
</feature>
<feature type="region of interest" description="Disordered" evidence="6">
    <location>
        <begin position="1296"/>
        <end position="1315"/>
    </location>
</feature>
<accession>A0AA36N629</accession>
<dbReference type="PANTHER" id="PTHR12546">
    <property type="entry name" value="FER-1-LIKE"/>
    <property type="match status" value="1"/>
</dbReference>
<keyword evidence="4 7" id="KW-1133">Transmembrane helix</keyword>
<protein>
    <recommendedName>
        <fullName evidence="8">C2 domain-containing protein</fullName>
    </recommendedName>
</protein>
<dbReference type="SMART" id="SM00239">
    <property type="entry name" value="C2"/>
    <property type="match status" value="5"/>
</dbReference>
<reference evidence="9" key="1">
    <citation type="submission" date="2023-08" db="EMBL/GenBank/DDBJ databases">
        <authorList>
            <person name="Chen Y."/>
            <person name="Shah S."/>
            <person name="Dougan E. K."/>
            <person name="Thang M."/>
            <person name="Chan C."/>
        </authorList>
    </citation>
    <scope>NUCLEOTIDE SEQUENCE</scope>
</reference>
<dbReference type="SUPFAM" id="SSF49562">
    <property type="entry name" value="C2 domain (Calcium/lipid-binding domain, CaLB)"/>
    <property type="match status" value="5"/>
</dbReference>
<dbReference type="PANTHER" id="PTHR12546:SF33">
    <property type="entry name" value="SPERM VESICLE FUSION PROTEIN FER-1"/>
    <property type="match status" value="1"/>
</dbReference>
<dbReference type="InterPro" id="IPR035892">
    <property type="entry name" value="C2_domain_sf"/>
</dbReference>
<comment type="subcellular location">
    <subcellularLocation>
        <location evidence="1">Membrane</location>
        <topology evidence="1">Single-pass membrane protein</topology>
    </subcellularLocation>
</comment>
<dbReference type="CDD" id="cd00030">
    <property type="entry name" value="C2"/>
    <property type="match status" value="1"/>
</dbReference>
<evidence type="ECO:0000256" key="4">
    <source>
        <dbReference type="ARBA" id="ARBA00022989"/>
    </source>
</evidence>
<feature type="domain" description="C2" evidence="8">
    <location>
        <begin position="481"/>
        <end position="607"/>
    </location>
</feature>
<evidence type="ECO:0000256" key="3">
    <source>
        <dbReference type="ARBA" id="ARBA00022737"/>
    </source>
</evidence>
<dbReference type="InterPro" id="IPR000008">
    <property type="entry name" value="C2_dom"/>
</dbReference>
<comment type="caution">
    <text evidence="9">The sequence shown here is derived from an EMBL/GenBank/DDBJ whole genome shotgun (WGS) entry which is preliminary data.</text>
</comment>
<feature type="compositionally biased region" description="Basic and acidic residues" evidence="6">
    <location>
        <begin position="1296"/>
        <end position="1306"/>
    </location>
</feature>
<dbReference type="GO" id="GO:0007009">
    <property type="term" value="P:plasma membrane organization"/>
    <property type="evidence" value="ECO:0007669"/>
    <property type="project" value="TreeGrafter"/>
</dbReference>
<dbReference type="GO" id="GO:0016020">
    <property type="term" value="C:membrane"/>
    <property type="evidence" value="ECO:0007669"/>
    <property type="project" value="UniProtKB-SubCell"/>
</dbReference>
<dbReference type="Gene3D" id="2.60.40.150">
    <property type="entry name" value="C2 domain"/>
    <property type="match status" value="3"/>
</dbReference>
<dbReference type="PROSITE" id="PS50004">
    <property type="entry name" value="C2"/>
    <property type="match status" value="4"/>
</dbReference>
<evidence type="ECO:0000256" key="7">
    <source>
        <dbReference type="SAM" id="Phobius"/>
    </source>
</evidence>
<keyword evidence="10" id="KW-1185">Reference proteome</keyword>
<keyword evidence="2 7" id="KW-0812">Transmembrane</keyword>